<feature type="region of interest" description="Disordered" evidence="1">
    <location>
        <begin position="1"/>
        <end position="30"/>
    </location>
</feature>
<feature type="domain" description="Retrovirus-related Pol polyprotein from transposon TNT 1-94-like beta-barrel" evidence="2">
    <location>
        <begin position="252"/>
        <end position="334"/>
    </location>
</feature>
<dbReference type="Pfam" id="PF22936">
    <property type="entry name" value="Pol_BBD"/>
    <property type="match status" value="1"/>
</dbReference>
<dbReference type="InterPro" id="IPR054722">
    <property type="entry name" value="PolX-like_BBD"/>
</dbReference>
<evidence type="ECO:0000313" key="4">
    <source>
        <dbReference type="Proteomes" id="UP000069940"/>
    </source>
</evidence>
<accession>A0ABM1XY05</accession>
<reference evidence="4" key="1">
    <citation type="journal article" date="2015" name="Proc. Natl. Acad. Sci. U.S.A.">
        <title>Genome sequence of the Asian Tiger mosquito, Aedes albopictus, reveals insights into its biology, genetics, and evolution.</title>
        <authorList>
            <person name="Chen X.G."/>
            <person name="Jiang X."/>
            <person name="Gu J."/>
            <person name="Xu M."/>
            <person name="Wu Y."/>
            <person name="Deng Y."/>
            <person name="Zhang C."/>
            <person name="Bonizzoni M."/>
            <person name="Dermauw W."/>
            <person name="Vontas J."/>
            <person name="Armbruster P."/>
            <person name="Huang X."/>
            <person name="Yang Y."/>
            <person name="Zhang H."/>
            <person name="He W."/>
            <person name="Peng H."/>
            <person name="Liu Y."/>
            <person name="Wu K."/>
            <person name="Chen J."/>
            <person name="Lirakis M."/>
            <person name="Topalis P."/>
            <person name="Van Leeuwen T."/>
            <person name="Hall A.B."/>
            <person name="Jiang X."/>
            <person name="Thorpe C."/>
            <person name="Mueller R.L."/>
            <person name="Sun C."/>
            <person name="Waterhouse R.M."/>
            <person name="Yan G."/>
            <person name="Tu Z.J."/>
            <person name="Fang X."/>
            <person name="James A.A."/>
        </authorList>
    </citation>
    <scope>NUCLEOTIDE SEQUENCE [LARGE SCALE GENOMIC DNA]</scope>
    <source>
        <strain evidence="4">Foshan</strain>
    </source>
</reference>
<dbReference type="Proteomes" id="UP000069940">
    <property type="component" value="Unassembled WGS sequence"/>
</dbReference>
<protein>
    <recommendedName>
        <fullName evidence="2">Retrovirus-related Pol polyprotein from transposon TNT 1-94-like beta-barrel domain-containing protein</fullName>
    </recommendedName>
</protein>
<feature type="compositionally biased region" description="Basic and acidic residues" evidence="1">
    <location>
        <begin position="192"/>
        <end position="202"/>
    </location>
</feature>
<name>A0ABM1XY05_AEDAL</name>
<sequence>MSQANGNQSGFGDGNGEPAGHGRGGQAGVGAGRVSGSAGVSLPVMERLRVRENYSTWAFATKMLLIPTICLSIEPINYSLVQSAETAKQAWDNLRNAFQDDGMTRRIGLLRKLTSIRLGDYSTVEAYVNEMMCTSHKLSEAGFKVEDEWLANLLLMGLPEGIMVDAVKAKILQDVKMSAGNGSNKQDSAFYSERRGSKSSSDKAGVECYKRKRLGHHAAECPIKDEKKRKLKSDVHAAFTVQEFFNKREVSWIFDSGDTSHMCNGEVTLEDAKKVQQQISVANNAVSTVKAVGSVKLDADVRDGTCKVTLSNVLSIPDLALNLISGSKICNNGYTVTFTKVACEVSYASNEVVAIGRARDGLYRLSLAGKQVSCAAKKENTSIGGSR</sequence>
<dbReference type="GeneID" id="134290164"/>
<evidence type="ECO:0000259" key="2">
    <source>
        <dbReference type="Pfam" id="PF22936"/>
    </source>
</evidence>
<proteinExistence type="predicted"/>
<reference evidence="3" key="2">
    <citation type="submission" date="2025-05" db="UniProtKB">
        <authorList>
            <consortium name="EnsemblMetazoa"/>
        </authorList>
    </citation>
    <scope>IDENTIFICATION</scope>
    <source>
        <strain evidence="3">Foshan</strain>
    </source>
</reference>
<dbReference type="Pfam" id="PF14223">
    <property type="entry name" value="Retrotran_gag_2"/>
    <property type="match status" value="1"/>
</dbReference>
<keyword evidence="4" id="KW-1185">Reference proteome</keyword>
<organism evidence="3 4">
    <name type="scientific">Aedes albopictus</name>
    <name type="common">Asian tiger mosquito</name>
    <name type="synonym">Stegomyia albopicta</name>
    <dbReference type="NCBI Taxonomy" id="7160"/>
    <lineage>
        <taxon>Eukaryota</taxon>
        <taxon>Metazoa</taxon>
        <taxon>Ecdysozoa</taxon>
        <taxon>Arthropoda</taxon>
        <taxon>Hexapoda</taxon>
        <taxon>Insecta</taxon>
        <taxon>Pterygota</taxon>
        <taxon>Neoptera</taxon>
        <taxon>Endopterygota</taxon>
        <taxon>Diptera</taxon>
        <taxon>Nematocera</taxon>
        <taxon>Culicoidea</taxon>
        <taxon>Culicidae</taxon>
        <taxon>Culicinae</taxon>
        <taxon>Aedini</taxon>
        <taxon>Aedes</taxon>
        <taxon>Stegomyia</taxon>
    </lineage>
</organism>
<feature type="region of interest" description="Disordered" evidence="1">
    <location>
        <begin position="178"/>
        <end position="202"/>
    </location>
</feature>
<dbReference type="PANTHER" id="PTHR47592">
    <property type="entry name" value="PBF68 PROTEIN"/>
    <property type="match status" value="1"/>
</dbReference>
<dbReference type="EnsemblMetazoa" id="AALFPA23_003889.R4543">
    <property type="protein sequence ID" value="AALFPA23_003889.P4543"/>
    <property type="gene ID" value="AALFPA23_003889"/>
</dbReference>
<evidence type="ECO:0000256" key="1">
    <source>
        <dbReference type="SAM" id="MobiDB-lite"/>
    </source>
</evidence>
<dbReference type="RefSeq" id="XP_062713204.1">
    <property type="nucleotide sequence ID" value="XM_062857220.1"/>
</dbReference>
<feature type="compositionally biased region" description="Gly residues" evidence="1">
    <location>
        <begin position="9"/>
        <end position="30"/>
    </location>
</feature>
<feature type="compositionally biased region" description="Polar residues" evidence="1">
    <location>
        <begin position="180"/>
        <end position="189"/>
    </location>
</feature>
<evidence type="ECO:0000313" key="3">
    <source>
        <dbReference type="EnsemblMetazoa" id="AALFPA23_003889.P4543"/>
    </source>
</evidence>